<dbReference type="EMBL" id="JADDUM010000079">
    <property type="protein sequence ID" value="MBE8591553.1"/>
    <property type="molecule type" value="Genomic_DNA"/>
</dbReference>
<protein>
    <submittedName>
        <fullName evidence="2">Alpha/beta hydrolase</fullName>
    </submittedName>
</protein>
<dbReference type="GO" id="GO:0016787">
    <property type="term" value="F:hydrolase activity"/>
    <property type="evidence" value="ECO:0007669"/>
    <property type="project" value="UniProtKB-KW"/>
</dbReference>
<accession>A0ABR9SRK2</accession>
<comment type="caution">
    <text evidence="2">The sequence shown here is derived from an EMBL/GenBank/DDBJ whole genome shotgun (WGS) entry which is preliminary data.</text>
</comment>
<dbReference type="InterPro" id="IPR029058">
    <property type="entry name" value="AB_hydrolase_fold"/>
</dbReference>
<dbReference type="PANTHER" id="PTHR46438">
    <property type="entry name" value="ALPHA/BETA-HYDROLASES SUPERFAMILY PROTEIN"/>
    <property type="match status" value="1"/>
</dbReference>
<keyword evidence="2" id="KW-0378">Hydrolase</keyword>
<dbReference type="Proteomes" id="UP000613075">
    <property type="component" value="Unassembled WGS sequence"/>
</dbReference>
<evidence type="ECO:0000313" key="2">
    <source>
        <dbReference type="EMBL" id="MBE8591553.1"/>
    </source>
</evidence>
<dbReference type="Pfam" id="PF12697">
    <property type="entry name" value="Abhydrolase_6"/>
    <property type="match status" value="1"/>
</dbReference>
<sequence length="303" mass="33335">MTRKNLTYFIANGESSTLNSRARESLRGSFVQLSDGATHYELAGPANGELVLLVPGMTIPLFYWDRFAKCMHEQGFRTLAYSAYGRGYSDRAQAAYDEGLFTRQLTELVSKLEVPEVSHIVATSMGALITMALPEGQFKPKTLTLVGPAGLANGTPLAARLAKAPIVAEVFGRNLARRSILSHVSQNVKSASDAEYLKAMILDALDYEGTMYSLLSTLRNFPLVARQALFRKAEQLKIPILLGWGDEDRITPISQFKEAQELLKPVKSFVLPCGHMAPLERPKALCEIVVDFINGVGPLRRSD</sequence>
<dbReference type="SUPFAM" id="SSF53474">
    <property type="entry name" value="alpha/beta-Hydrolases"/>
    <property type="match status" value="1"/>
</dbReference>
<gene>
    <name evidence="2" type="ORF">IQK56_11755</name>
</gene>
<dbReference type="InterPro" id="IPR000073">
    <property type="entry name" value="AB_hydrolase_1"/>
</dbReference>
<dbReference type="Gene3D" id="3.40.50.1820">
    <property type="entry name" value="alpha/beta hydrolase"/>
    <property type="match status" value="1"/>
</dbReference>
<organism evidence="2 3">
    <name type="scientific">Pseudomonas cyclaminis</name>
    <dbReference type="NCBI Taxonomy" id="2781239"/>
    <lineage>
        <taxon>Bacteria</taxon>
        <taxon>Pseudomonadati</taxon>
        <taxon>Pseudomonadota</taxon>
        <taxon>Gammaproteobacteria</taxon>
        <taxon>Pseudomonadales</taxon>
        <taxon>Pseudomonadaceae</taxon>
        <taxon>Pseudomonas</taxon>
    </lineage>
</organism>
<reference evidence="2 3" key="1">
    <citation type="submission" date="2020-10" db="EMBL/GenBank/DDBJ databases">
        <title>The draft genomes of Cyclamen pathogen Pseudomonas sp.</title>
        <authorList>
            <person name="Fujikawa T."/>
            <person name="Sawada H."/>
        </authorList>
    </citation>
    <scope>NUCLEOTIDE SEQUENCE [LARGE SCALE GENOMIC DNA]</scope>
    <source>
        <strain evidence="2 3">MAFF 301449</strain>
    </source>
</reference>
<evidence type="ECO:0000259" key="1">
    <source>
        <dbReference type="Pfam" id="PF12697"/>
    </source>
</evidence>
<name>A0ABR9SRK2_9PSED</name>
<dbReference type="RefSeq" id="WP_193861851.1">
    <property type="nucleotide sequence ID" value="NZ_JADDUM010000079.1"/>
</dbReference>
<evidence type="ECO:0000313" key="3">
    <source>
        <dbReference type="Proteomes" id="UP000613075"/>
    </source>
</evidence>
<proteinExistence type="predicted"/>
<keyword evidence="3" id="KW-1185">Reference proteome</keyword>
<feature type="domain" description="AB hydrolase-1" evidence="1">
    <location>
        <begin position="51"/>
        <end position="287"/>
    </location>
</feature>
<dbReference type="PRINTS" id="PR00111">
    <property type="entry name" value="ABHYDROLASE"/>
</dbReference>